<dbReference type="PANTHER" id="PTHR42648:SF11">
    <property type="entry name" value="TRANSPOSON TY4-P GAG-POL POLYPROTEIN"/>
    <property type="match status" value="1"/>
</dbReference>
<evidence type="ECO:0000256" key="9">
    <source>
        <dbReference type="ARBA" id="ARBA00023172"/>
    </source>
</evidence>
<reference evidence="14" key="1">
    <citation type="journal article" date="2022" name="Int. J. Mol. Sci.">
        <title>Draft Genome of Tanacetum Coccineum: Genomic Comparison of Closely Related Tanacetum-Family Plants.</title>
        <authorList>
            <person name="Yamashiro T."/>
            <person name="Shiraishi A."/>
            <person name="Nakayama K."/>
            <person name="Satake H."/>
        </authorList>
    </citation>
    <scope>NUCLEOTIDE SEQUENCE</scope>
</reference>
<keyword evidence="3" id="KW-0255">Endonuclease</keyword>
<keyword evidence="8" id="KW-0808">Transferase</keyword>
<feature type="compositionally biased region" description="Acidic residues" evidence="11">
    <location>
        <begin position="12"/>
        <end position="39"/>
    </location>
</feature>
<evidence type="ECO:0000259" key="13">
    <source>
        <dbReference type="Pfam" id="PF13976"/>
    </source>
</evidence>
<evidence type="ECO:0000256" key="3">
    <source>
        <dbReference type="ARBA" id="ARBA00022759"/>
    </source>
</evidence>
<dbReference type="InterPro" id="IPR025724">
    <property type="entry name" value="GAG-pre-integrase_dom"/>
</dbReference>
<evidence type="ECO:0000313" key="14">
    <source>
        <dbReference type="EMBL" id="GJS70812.1"/>
    </source>
</evidence>
<keyword evidence="6" id="KW-0229">DNA integration</keyword>
<evidence type="ECO:0000256" key="4">
    <source>
        <dbReference type="ARBA" id="ARBA00022801"/>
    </source>
</evidence>
<reference evidence="14" key="2">
    <citation type="submission" date="2022-01" db="EMBL/GenBank/DDBJ databases">
        <authorList>
            <person name="Yamashiro T."/>
            <person name="Shiraishi A."/>
            <person name="Satake H."/>
            <person name="Nakayama K."/>
        </authorList>
    </citation>
    <scope>NUCLEOTIDE SEQUENCE</scope>
</reference>
<evidence type="ECO:0000256" key="5">
    <source>
        <dbReference type="ARBA" id="ARBA00022842"/>
    </source>
</evidence>
<evidence type="ECO:0000256" key="8">
    <source>
        <dbReference type="ARBA" id="ARBA00022932"/>
    </source>
</evidence>
<sequence length="755" mass="84648">MVDISDGIDLVDYVEEDPEEDHEEEPEEDVEIELEDDAELIFPYEVEGDKTPPPGDVSSDSVSSDSVSFDSESEDEEVGESSSARDSSYVDGLAPWPLRRDLEASRAQARVMEAELDAPSLSHSPSSLALQSPSLHQGAAADSTLVEDNPFAPVDNHPFINVFAPEPSSKALSSGDLSSAETPYVSQTLHHLGKWSKDHPLDNIIRNPSRPVSTIKQLATDALWCLYNSVLSKVKPKNFKSAITEDCWFQAMQDDIHEFDRLQVWELVPQPECVMIIALKWIYKVKLDEYGDVLKNKASKNMTIYQMDVKTSFLNGELKEEVYVSQPEGFVDLDHPTHVYRLKRLSTMASPTGGLIDRSSILTNMTLHRVIKKSEHTCGFSVLLGSKPTQDTDLNMLLLQGHLDHLPGSDKWMLSTTVKLWTQNLVIRQRVEDFQLGTLKATRHMGFNSLVHSLCALSTLRRSGLRTASAAAKPCQGDSLEFYLITGRIPNGSSCWKETITSNPIVPPKETSQTPIITFNPEVKVYRRRTKVAKSVSFSDEPSILGSRPSNILEANINWGYAVSNSPSSSRVQCRSSKLTSGADLPTSSRDTNLYTFSLADMMRSYPICLLSKASKTRCLLWHQRLSYLNFTTVNEIDKQGLVRGLPKLKYKKDHLCSACSLGKSKKHTHKPKSKDTIQEKLYLLHMDLCWPMRIESNNGKKYILVIVDDYSRSLNTIVRNIYIDNGTEVVNQTLKSYYEDVRISHQTSVAHTPQ</sequence>
<dbReference type="Gene3D" id="3.30.420.10">
    <property type="entry name" value="Ribonuclease H-like superfamily/Ribonuclease H"/>
    <property type="match status" value="1"/>
</dbReference>
<gene>
    <name evidence="14" type="ORF">Tco_0703653</name>
</gene>
<keyword evidence="10" id="KW-0511">Multifunctional enzyme</keyword>
<evidence type="ECO:0000256" key="11">
    <source>
        <dbReference type="SAM" id="MobiDB-lite"/>
    </source>
</evidence>
<feature type="domain" description="Reverse transcriptase Ty1/copia-type" evidence="12">
    <location>
        <begin position="298"/>
        <end position="344"/>
    </location>
</feature>
<dbReference type="InterPro" id="IPR012337">
    <property type="entry name" value="RNaseH-like_sf"/>
</dbReference>
<keyword evidence="7" id="KW-0695">RNA-directed DNA polymerase</keyword>
<dbReference type="SUPFAM" id="SSF53098">
    <property type="entry name" value="Ribonuclease H-like"/>
    <property type="match status" value="1"/>
</dbReference>
<keyword evidence="8" id="KW-0239">DNA-directed DNA polymerase</keyword>
<evidence type="ECO:0000256" key="7">
    <source>
        <dbReference type="ARBA" id="ARBA00022918"/>
    </source>
</evidence>
<evidence type="ECO:0000259" key="12">
    <source>
        <dbReference type="Pfam" id="PF07727"/>
    </source>
</evidence>
<proteinExistence type="predicted"/>
<comment type="caution">
    <text evidence="14">The sequence shown here is derived from an EMBL/GenBank/DDBJ whole genome shotgun (WGS) entry which is preliminary data.</text>
</comment>
<keyword evidence="4" id="KW-0378">Hydrolase</keyword>
<name>A0ABQ4Y1C6_9ASTR</name>
<keyword evidence="1" id="KW-0540">Nuclease</keyword>
<evidence type="ECO:0000313" key="15">
    <source>
        <dbReference type="Proteomes" id="UP001151760"/>
    </source>
</evidence>
<keyword evidence="15" id="KW-1185">Reference proteome</keyword>
<keyword evidence="8" id="KW-0548">Nucleotidyltransferase</keyword>
<dbReference type="InterPro" id="IPR039537">
    <property type="entry name" value="Retrotran_Ty1/copia-like"/>
</dbReference>
<dbReference type="InterPro" id="IPR036397">
    <property type="entry name" value="RNaseH_sf"/>
</dbReference>
<evidence type="ECO:0000256" key="2">
    <source>
        <dbReference type="ARBA" id="ARBA00022723"/>
    </source>
</evidence>
<dbReference type="Proteomes" id="UP001151760">
    <property type="component" value="Unassembled WGS sequence"/>
</dbReference>
<keyword evidence="5" id="KW-0460">Magnesium</keyword>
<keyword evidence="9" id="KW-0233">DNA recombination</keyword>
<feature type="region of interest" description="Disordered" evidence="11">
    <location>
        <begin position="1"/>
        <end position="92"/>
    </location>
</feature>
<dbReference type="EMBL" id="BQNB010009959">
    <property type="protein sequence ID" value="GJS70812.1"/>
    <property type="molecule type" value="Genomic_DNA"/>
</dbReference>
<keyword evidence="2" id="KW-0479">Metal-binding</keyword>
<evidence type="ECO:0000256" key="10">
    <source>
        <dbReference type="ARBA" id="ARBA00023268"/>
    </source>
</evidence>
<organism evidence="14 15">
    <name type="scientific">Tanacetum coccineum</name>
    <dbReference type="NCBI Taxonomy" id="301880"/>
    <lineage>
        <taxon>Eukaryota</taxon>
        <taxon>Viridiplantae</taxon>
        <taxon>Streptophyta</taxon>
        <taxon>Embryophyta</taxon>
        <taxon>Tracheophyta</taxon>
        <taxon>Spermatophyta</taxon>
        <taxon>Magnoliopsida</taxon>
        <taxon>eudicotyledons</taxon>
        <taxon>Gunneridae</taxon>
        <taxon>Pentapetalae</taxon>
        <taxon>asterids</taxon>
        <taxon>campanulids</taxon>
        <taxon>Asterales</taxon>
        <taxon>Asteraceae</taxon>
        <taxon>Asteroideae</taxon>
        <taxon>Anthemideae</taxon>
        <taxon>Anthemidinae</taxon>
        <taxon>Tanacetum</taxon>
    </lineage>
</organism>
<dbReference type="PANTHER" id="PTHR42648">
    <property type="entry name" value="TRANSPOSASE, PUTATIVE-RELATED"/>
    <property type="match status" value="1"/>
</dbReference>
<dbReference type="Pfam" id="PF13976">
    <property type="entry name" value="gag_pre-integrs"/>
    <property type="match status" value="1"/>
</dbReference>
<evidence type="ECO:0000256" key="1">
    <source>
        <dbReference type="ARBA" id="ARBA00022722"/>
    </source>
</evidence>
<protein>
    <submittedName>
        <fullName evidence="14">Retrovirus-related pol polyprotein from transposon TNT 1-94</fullName>
    </submittedName>
</protein>
<dbReference type="InterPro" id="IPR013103">
    <property type="entry name" value="RVT_2"/>
</dbReference>
<feature type="domain" description="GAG-pre-integrase" evidence="13">
    <location>
        <begin position="593"/>
        <end position="665"/>
    </location>
</feature>
<evidence type="ECO:0000256" key="6">
    <source>
        <dbReference type="ARBA" id="ARBA00022908"/>
    </source>
</evidence>
<feature type="compositionally biased region" description="Low complexity" evidence="11">
    <location>
        <begin position="56"/>
        <end position="70"/>
    </location>
</feature>
<accession>A0ABQ4Y1C6</accession>
<dbReference type="Pfam" id="PF07727">
    <property type="entry name" value="RVT_2"/>
    <property type="match status" value="1"/>
</dbReference>